<reference evidence="7" key="2">
    <citation type="submission" date="2025-08" db="UniProtKB">
        <authorList>
            <consortium name="Ensembl"/>
        </authorList>
    </citation>
    <scope>IDENTIFICATION</scope>
</reference>
<feature type="disulfide bond" evidence="4">
    <location>
        <begin position="79"/>
        <end position="140"/>
    </location>
</feature>
<name>A0A8C2TR60_COTJA</name>
<evidence type="ECO:0000256" key="5">
    <source>
        <dbReference type="SAM" id="SignalP"/>
    </source>
</evidence>
<comment type="caution">
    <text evidence="4">Lacks conserved residue(s) required for the propagation of feature annotation.</text>
</comment>
<feature type="disulfide bond" evidence="4">
    <location>
        <begin position="110"/>
        <end position="120"/>
    </location>
</feature>
<feature type="signal peptide" evidence="5">
    <location>
        <begin position="1"/>
        <end position="20"/>
    </location>
</feature>
<dbReference type="FunFam" id="3.10.250.10:FF:000009">
    <property type="entry name" value="WC1"/>
    <property type="match status" value="2"/>
</dbReference>
<evidence type="ECO:0000313" key="8">
    <source>
        <dbReference type="Proteomes" id="UP000694412"/>
    </source>
</evidence>
<reference evidence="7" key="3">
    <citation type="submission" date="2025-09" db="UniProtKB">
        <authorList>
            <consortium name="Ensembl"/>
        </authorList>
    </citation>
    <scope>IDENTIFICATION</scope>
</reference>
<dbReference type="PROSITE" id="PS50287">
    <property type="entry name" value="SRCR_2"/>
    <property type="match status" value="3"/>
</dbReference>
<keyword evidence="8" id="KW-1185">Reference proteome</keyword>
<dbReference type="SMART" id="SM00202">
    <property type="entry name" value="SR"/>
    <property type="match status" value="3"/>
</dbReference>
<reference evidence="7" key="1">
    <citation type="submission" date="2015-11" db="EMBL/GenBank/DDBJ databases">
        <authorList>
            <consortium name="International Coturnix japonica Genome Analysis Consortium"/>
            <person name="Warren W."/>
            <person name="Burt D.W."/>
            <person name="Antin P.B."/>
            <person name="Lanford R."/>
            <person name="Gros J."/>
            <person name="Wilson R.K."/>
        </authorList>
    </citation>
    <scope>NUCLEOTIDE SEQUENCE [LARGE SCALE GENOMIC DNA]</scope>
</reference>
<feature type="disulfide bond" evidence="4">
    <location>
        <begin position="216"/>
        <end position="226"/>
    </location>
</feature>
<dbReference type="Pfam" id="PF00530">
    <property type="entry name" value="SRCR"/>
    <property type="match status" value="3"/>
</dbReference>
<dbReference type="PANTHER" id="PTHR19331">
    <property type="entry name" value="SCAVENGER RECEPTOR DOMAIN-CONTAINING"/>
    <property type="match status" value="1"/>
</dbReference>
<dbReference type="PRINTS" id="PR00258">
    <property type="entry name" value="SPERACTRCPTR"/>
</dbReference>
<dbReference type="GeneTree" id="ENSGT00950000183145"/>
<feature type="domain" description="SRCR" evidence="6">
    <location>
        <begin position="240"/>
        <end position="335"/>
    </location>
</feature>
<accession>A0A8C2TR60</accession>
<dbReference type="InterPro" id="IPR036772">
    <property type="entry name" value="SRCR-like_dom_sf"/>
</dbReference>
<evidence type="ECO:0000256" key="1">
    <source>
        <dbReference type="ARBA" id="ARBA00022729"/>
    </source>
</evidence>
<keyword evidence="1 5" id="KW-0732">Signal</keyword>
<organism evidence="7 8">
    <name type="scientific">Coturnix japonica</name>
    <name type="common">Japanese quail</name>
    <name type="synonym">Coturnix coturnix japonica</name>
    <dbReference type="NCBI Taxonomy" id="93934"/>
    <lineage>
        <taxon>Eukaryota</taxon>
        <taxon>Metazoa</taxon>
        <taxon>Chordata</taxon>
        <taxon>Craniata</taxon>
        <taxon>Vertebrata</taxon>
        <taxon>Euteleostomi</taxon>
        <taxon>Archelosauria</taxon>
        <taxon>Archosauria</taxon>
        <taxon>Dinosauria</taxon>
        <taxon>Saurischia</taxon>
        <taxon>Theropoda</taxon>
        <taxon>Coelurosauria</taxon>
        <taxon>Aves</taxon>
        <taxon>Neognathae</taxon>
        <taxon>Galloanserae</taxon>
        <taxon>Galliformes</taxon>
        <taxon>Phasianidae</taxon>
        <taxon>Perdicinae</taxon>
        <taxon>Coturnix</taxon>
    </lineage>
</organism>
<feature type="disulfide bond" evidence="4">
    <location>
        <begin position="309"/>
        <end position="319"/>
    </location>
</feature>
<evidence type="ECO:0000313" key="7">
    <source>
        <dbReference type="Ensembl" id="ENSCJPP00005016448.1"/>
    </source>
</evidence>
<feature type="domain" description="SRCR" evidence="6">
    <location>
        <begin position="39"/>
        <end position="141"/>
    </location>
</feature>
<dbReference type="SUPFAM" id="SSF56487">
    <property type="entry name" value="SRCR-like"/>
    <property type="match status" value="3"/>
</dbReference>
<dbReference type="Proteomes" id="UP000694412">
    <property type="component" value="Chromosome 5"/>
</dbReference>
<feature type="domain" description="SRCR" evidence="6">
    <location>
        <begin position="146"/>
        <end position="226"/>
    </location>
</feature>
<proteinExistence type="predicted"/>
<evidence type="ECO:0000259" key="6">
    <source>
        <dbReference type="PROSITE" id="PS50287"/>
    </source>
</evidence>
<keyword evidence="3 4" id="KW-1015">Disulfide bond</keyword>
<evidence type="ECO:0000256" key="2">
    <source>
        <dbReference type="ARBA" id="ARBA00022737"/>
    </source>
</evidence>
<keyword evidence="2" id="KW-0677">Repeat</keyword>
<dbReference type="Ensembl" id="ENSCJPT00005023127.1">
    <property type="protein sequence ID" value="ENSCJPP00005016448.1"/>
    <property type="gene ID" value="ENSCJPG00005013518.1"/>
</dbReference>
<dbReference type="GO" id="GO:0016020">
    <property type="term" value="C:membrane"/>
    <property type="evidence" value="ECO:0007669"/>
    <property type="project" value="InterPro"/>
</dbReference>
<sequence length="432" mass="45236">MEPGWVLGLLLCVQLCGFSAGPAAISQPSPAMSNSSVHLRLVGGGHRCAGRVEVMHEGEWGSVCTYDFDWDARGAGVVCRQLGCGAAVRASPYAPFGQGEGRIWLHPFNCRGTERALQDCYNFGWGRHFCGHEWDVGVTCSGEAPPRMWGGGRRRPWLRCDGRLEVASSPDVWTGVSAGPSDNGTAAVACRQLGCGALERAYAAPGGGSGLAELRCDGSEELLERCSTSGPSRGPSARRLRLAGGPGRCAGRVQVYMDGAWSSVCRDAWSLRDAAVVCRQLRCGAALQAPGPERFGSGTGTTWAGNGGCAGTEAALWDCPARGGCGGGGAGAVCAGDIVAPAPSSVSLRSRHFRLWLCPSHVTRAWQQAPVRLQLPSLQNKGETAALGTQRWHWSLQGVQVLHALTVVFAVGIHSAGAPHTAASHHHPAARS</sequence>
<evidence type="ECO:0000256" key="4">
    <source>
        <dbReference type="PROSITE-ProRule" id="PRU00196"/>
    </source>
</evidence>
<dbReference type="AlphaFoldDB" id="A0A8C2TR60"/>
<dbReference type="InterPro" id="IPR001190">
    <property type="entry name" value="SRCR"/>
</dbReference>
<feature type="chain" id="PRO_5034050484" description="SRCR domain-containing protein" evidence="5">
    <location>
        <begin position="21"/>
        <end position="432"/>
    </location>
</feature>
<dbReference type="PANTHER" id="PTHR19331:SF487">
    <property type="entry name" value="SOLUBLE SCAVENGER RECEPTOR CYSTEINE-RICH DOMAIN-CONTAINING PROTEIN SSC5D"/>
    <property type="match status" value="1"/>
</dbReference>
<evidence type="ECO:0000256" key="3">
    <source>
        <dbReference type="ARBA" id="ARBA00023157"/>
    </source>
</evidence>
<protein>
    <recommendedName>
        <fullName evidence="6">SRCR domain-containing protein</fullName>
    </recommendedName>
</protein>
<dbReference type="Gene3D" id="3.10.250.10">
    <property type="entry name" value="SRCR-like domain"/>
    <property type="match status" value="3"/>
</dbReference>